<proteinExistence type="predicted"/>
<protein>
    <submittedName>
        <fullName evidence="2">19864_t:CDS:1</fullName>
    </submittedName>
</protein>
<feature type="non-terminal residue" evidence="2">
    <location>
        <position position="1"/>
    </location>
</feature>
<name>A0A9N9FW47_9GLOM</name>
<feature type="compositionally biased region" description="Acidic residues" evidence="1">
    <location>
        <begin position="28"/>
        <end position="38"/>
    </location>
</feature>
<evidence type="ECO:0000256" key="1">
    <source>
        <dbReference type="SAM" id="MobiDB-lite"/>
    </source>
</evidence>
<sequence length="63" mass="7513">MPKVFFDSEDEEYIPVLTFQQRFSNYSELDDEEDDEVENSNKKGYKQKNIPKLPPLPLDFELL</sequence>
<feature type="region of interest" description="Disordered" evidence="1">
    <location>
        <begin position="28"/>
        <end position="50"/>
    </location>
</feature>
<organism evidence="2 3">
    <name type="scientific">Dentiscutata erythropus</name>
    <dbReference type="NCBI Taxonomy" id="1348616"/>
    <lineage>
        <taxon>Eukaryota</taxon>
        <taxon>Fungi</taxon>
        <taxon>Fungi incertae sedis</taxon>
        <taxon>Mucoromycota</taxon>
        <taxon>Glomeromycotina</taxon>
        <taxon>Glomeromycetes</taxon>
        <taxon>Diversisporales</taxon>
        <taxon>Gigasporaceae</taxon>
        <taxon>Dentiscutata</taxon>
    </lineage>
</organism>
<evidence type="ECO:0000313" key="2">
    <source>
        <dbReference type="EMBL" id="CAG8564268.1"/>
    </source>
</evidence>
<comment type="caution">
    <text evidence="2">The sequence shown here is derived from an EMBL/GenBank/DDBJ whole genome shotgun (WGS) entry which is preliminary data.</text>
</comment>
<dbReference type="Proteomes" id="UP000789405">
    <property type="component" value="Unassembled WGS sequence"/>
</dbReference>
<evidence type="ECO:0000313" key="3">
    <source>
        <dbReference type="Proteomes" id="UP000789405"/>
    </source>
</evidence>
<gene>
    <name evidence="2" type="ORF">DERYTH_LOCUS5889</name>
</gene>
<accession>A0A9N9FW47</accession>
<keyword evidence="3" id="KW-1185">Reference proteome</keyword>
<dbReference type="EMBL" id="CAJVPY010002545">
    <property type="protein sequence ID" value="CAG8564268.1"/>
    <property type="molecule type" value="Genomic_DNA"/>
</dbReference>
<reference evidence="2" key="1">
    <citation type="submission" date="2021-06" db="EMBL/GenBank/DDBJ databases">
        <authorList>
            <person name="Kallberg Y."/>
            <person name="Tangrot J."/>
            <person name="Rosling A."/>
        </authorList>
    </citation>
    <scope>NUCLEOTIDE SEQUENCE</scope>
    <source>
        <strain evidence="2">MA453B</strain>
    </source>
</reference>
<dbReference type="AlphaFoldDB" id="A0A9N9FW47"/>